<accession>A0A811ULX0</accession>
<feature type="compositionally biased region" description="Basic residues" evidence="1">
    <location>
        <begin position="111"/>
        <end position="120"/>
    </location>
</feature>
<evidence type="ECO:0000313" key="2">
    <source>
        <dbReference type="EMBL" id="CAD6998093.1"/>
    </source>
</evidence>
<evidence type="ECO:0000256" key="1">
    <source>
        <dbReference type="SAM" id="MobiDB-lite"/>
    </source>
</evidence>
<proteinExistence type="predicted"/>
<reference evidence="2" key="1">
    <citation type="submission" date="2020-11" db="EMBL/GenBank/DDBJ databases">
        <authorList>
            <person name="Whitehead M."/>
        </authorList>
    </citation>
    <scope>NUCLEOTIDE SEQUENCE</scope>
    <source>
        <strain evidence="2">EGII</strain>
    </source>
</reference>
<name>A0A811ULX0_CERCA</name>
<sequence length="120" mass="12842">MLLIRTHAISVESSSATTTTTLVSSKGGTTAAATAAGVAAQISLISCLRFCTRSLTGCLCVRPFVCAHLSSSSTAVKSYQTTGRWSEQTNARRVAALHSSKQQQTQQQPLIKRRNARPQF</sequence>
<gene>
    <name evidence="2" type="ORF">CCAP1982_LOCUS6707</name>
</gene>
<evidence type="ECO:0000313" key="3">
    <source>
        <dbReference type="Proteomes" id="UP000606786"/>
    </source>
</evidence>
<dbReference type="EMBL" id="CAJHJT010000012">
    <property type="protein sequence ID" value="CAD6998093.1"/>
    <property type="molecule type" value="Genomic_DNA"/>
</dbReference>
<comment type="caution">
    <text evidence="2">The sequence shown here is derived from an EMBL/GenBank/DDBJ whole genome shotgun (WGS) entry which is preliminary data.</text>
</comment>
<feature type="region of interest" description="Disordered" evidence="1">
    <location>
        <begin position="90"/>
        <end position="120"/>
    </location>
</feature>
<organism evidence="2 3">
    <name type="scientific">Ceratitis capitata</name>
    <name type="common">Mediterranean fruit fly</name>
    <name type="synonym">Tephritis capitata</name>
    <dbReference type="NCBI Taxonomy" id="7213"/>
    <lineage>
        <taxon>Eukaryota</taxon>
        <taxon>Metazoa</taxon>
        <taxon>Ecdysozoa</taxon>
        <taxon>Arthropoda</taxon>
        <taxon>Hexapoda</taxon>
        <taxon>Insecta</taxon>
        <taxon>Pterygota</taxon>
        <taxon>Neoptera</taxon>
        <taxon>Endopterygota</taxon>
        <taxon>Diptera</taxon>
        <taxon>Brachycera</taxon>
        <taxon>Muscomorpha</taxon>
        <taxon>Tephritoidea</taxon>
        <taxon>Tephritidae</taxon>
        <taxon>Ceratitis</taxon>
        <taxon>Ceratitis</taxon>
    </lineage>
</organism>
<keyword evidence="3" id="KW-1185">Reference proteome</keyword>
<dbReference type="Proteomes" id="UP000606786">
    <property type="component" value="Unassembled WGS sequence"/>
</dbReference>
<dbReference type="AlphaFoldDB" id="A0A811ULX0"/>
<protein>
    <submittedName>
        <fullName evidence="2">(Mediterranean fruit fly) hypothetical protein</fullName>
    </submittedName>
</protein>